<evidence type="ECO:0000313" key="4">
    <source>
        <dbReference type="Proteomes" id="UP001597365"/>
    </source>
</evidence>
<evidence type="ECO:0000256" key="1">
    <source>
        <dbReference type="SAM" id="MobiDB-lite"/>
    </source>
</evidence>
<accession>A0ABW4PNY5</accession>
<name>A0ABW4PNY5_9ACTN</name>
<feature type="compositionally biased region" description="Pro residues" evidence="1">
    <location>
        <begin position="191"/>
        <end position="204"/>
    </location>
</feature>
<protein>
    <recommendedName>
        <fullName evidence="5">DUF2637 domain-containing protein</fullName>
    </recommendedName>
</protein>
<keyword evidence="4" id="KW-1185">Reference proteome</keyword>
<keyword evidence="2" id="KW-0472">Membrane</keyword>
<dbReference type="Proteomes" id="UP001597365">
    <property type="component" value="Unassembled WGS sequence"/>
</dbReference>
<proteinExistence type="predicted"/>
<dbReference type="EMBL" id="JBHUFU010000015">
    <property type="protein sequence ID" value="MFD1832423.1"/>
    <property type="molecule type" value="Genomic_DNA"/>
</dbReference>
<keyword evidence="2" id="KW-1133">Transmembrane helix</keyword>
<feature type="transmembrane region" description="Helical" evidence="2">
    <location>
        <begin position="91"/>
        <end position="112"/>
    </location>
</feature>
<feature type="transmembrane region" description="Helical" evidence="2">
    <location>
        <begin position="63"/>
        <end position="85"/>
    </location>
</feature>
<evidence type="ECO:0000313" key="3">
    <source>
        <dbReference type="EMBL" id="MFD1832423.1"/>
    </source>
</evidence>
<evidence type="ECO:0008006" key="5">
    <source>
        <dbReference type="Google" id="ProtNLM"/>
    </source>
</evidence>
<feature type="region of interest" description="Disordered" evidence="1">
    <location>
        <begin position="172"/>
        <end position="255"/>
    </location>
</feature>
<reference evidence="4" key="1">
    <citation type="journal article" date="2019" name="Int. J. Syst. Evol. Microbiol.">
        <title>The Global Catalogue of Microorganisms (GCM) 10K type strain sequencing project: providing services to taxonomists for standard genome sequencing and annotation.</title>
        <authorList>
            <consortium name="The Broad Institute Genomics Platform"/>
            <consortium name="The Broad Institute Genome Sequencing Center for Infectious Disease"/>
            <person name="Wu L."/>
            <person name="Ma J."/>
        </authorList>
    </citation>
    <scope>NUCLEOTIDE SEQUENCE [LARGE SCALE GENOMIC DNA]</scope>
    <source>
        <strain evidence="4">CGMCC 4.7455</strain>
    </source>
</reference>
<dbReference type="RefSeq" id="WP_380903312.1">
    <property type="nucleotide sequence ID" value="NZ_JBHUFU010000015.1"/>
</dbReference>
<organism evidence="3 4">
    <name type="scientific">Streptomyces desertarenae</name>
    <dbReference type="NCBI Taxonomy" id="2666184"/>
    <lineage>
        <taxon>Bacteria</taxon>
        <taxon>Bacillati</taxon>
        <taxon>Actinomycetota</taxon>
        <taxon>Actinomycetes</taxon>
        <taxon>Kitasatosporales</taxon>
        <taxon>Streptomycetaceae</taxon>
        <taxon>Streptomyces</taxon>
    </lineage>
</organism>
<evidence type="ECO:0000256" key="2">
    <source>
        <dbReference type="SAM" id="Phobius"/>
    </source>
</evidence>
<feature type="compositionally biased region" description="Polar residues" evidence="1">
    <location>
        <begin position="206"/>
        <end position="218"/>
    </location>
</feature>
<keyword evidence="2" id="KW-0812">Transmembrane</keyword>
<sequence length="300" mass="31777">MKSPLIYPAAALSAASLAWTTWSLTDLLGTGLIGITVAAGADIIWASVIVAEARGLRVAGRGWVVPTIGWAALLAVAAFLAWHGIDRDSAAMAAAGPLLPLGAKVVWALALADMRDPAALTDDERHALASLERGMRFEEARHRIEMRRREMNAELLLTEVSTDFDIELTRQERTRELQRRRPPALTAIEPPAHPAQPTIEPPAQAPESTGSPTPTALVSEQVAAPEPPVRPAPSTVPAKGHGFGFTAAPSPQSAQKAQAVARVAALLAQDPGLTSGQVAEHLQVSPATAKRYLREARRSA</sequence>
<comment type="caution">
    <text evidence="3">The sequence shown here is derived from an EMBL/GenBank/DDBJ whole genome shotgun (WGS) entry which is preliminary data.</text>
</comment>
<feature type="transmembrane region" description="Helical" evidence="2">
    <location>
        <begin position="28"/>
        <end position="51"/>
    </location>
</feature>
<gene>
    <name evidence="3" type="ORF">ACFSJS_22645</name>
</gene>